<name>A0A226DAL0_FOLCA</name>
<gene>
    <name evidence="2" type="ORF">Fcan01_23576</name>
</gene>
<accession>A0A226DAL0</accession>
<feature type="transmembrane region" description="Helical" evidence="1">
    <location>
        <begin position="61"/>
        <end position="85"/>
    </location>
</feature>
<keyword evidence="1" id="KW-0812">Transmembrane</keyword>
<comment type="caution">
    <text evidence="2">The sequence shown here is derived from an EMBL/GenBank/DDBJ whole genome shotgun (WGS) entry which is preliminary data.</text>
</comment>
<evidence type="ECO:0000256" key="1">
    <source>
        <dbReference type="SAM" id="Phobius"/>
    </source>
</evidence>
<feature type="transmembrane region" description="Helical" evidence="1">
    <location>
        <begin position="97"/>
        <end position="119"/>
    </location>
</feature>
<feature type="transmembrane region" description="Helical" evidence="1">
    <location>
        <begin position="151"/>
        <end position="171"/>
    </location>
</feature>
<keyword evidence="1" id="KW-1133">Transmembrane helix</keyword>
<proteinExistence type="predicted"/>
<keyword evidence="3" id="KW-1185">Reference proteome</keyword>
<protein>
    <submittedName>
        <fullName evidence="2">Uncharacterized protein</fullName>
    </submittedName>
</protein>
<dbReference type="OMA" id="RTTHYNG"/>
<reference evidence="2 3" key="1">
    <citation type="submission" date="2015-12" db="EMBL/GenBank/DDBJ databases">
        <title>The genome of Folsomia candida.</title>
        <authorList>
            <person name="Faddeeva A."/>
            <person name="Derks M.F."/>
            <person name="Anvar Y."/>
            <person name="Smit S."/>
            <person name="Van Straalen N."/>
            <person name="Roelofs D."/>
        </authorList>
    </citation>
    <scope>NUCLEOTIDE SEQUENCE [LARGE SCALE GENOMIC DNA]</scope>
    <source>
        <strain evidence="2 3">VU population</strain>
        <tissue evidence="2">Whole body</tissue>
    </source>
</reference>
<keyword evidence="1" id="KW-0472">Membrane</keyword>
<dbReference type="AlphaFoldDB" id="A0A226DAL0"/>
<evidence type="ECO:0000313" key="3">
    <source>
        <dbReference type="Proteomes" id="UP000198287"/>
    </source>
</evidence>
<evidence type="ECO:0000313" key="2">
    <source>
        <dbReference type="EMBL" id="OXA41767.1"/>
    </source>
</evidence>
<dbReference type="OrthoDB" id="8273002at2759"/>
<dbReference type="Proteomes" id="UP000198287">
    <property type="component" value="Unassembled WGS sequence"/>
</dbReference>
<dbReference type="EMBL" id="LNIX01000028">
    <property type="protein sequence ID" value="OXA41767.1"/>
    <property type="molecule type" value="Genomic_DNA"/>
</dbReference>
<sequence>MSFRVVGLVLAVFGLAVVITSSLVLYDAVQHINRQREMQHAPYIKYGYDVFWDSFKFDTDILAILASLAILVGIVQMIMPAIFCCRTDKDMRKSIKLWIGTNSILIFLALSCFVLGMVYRIDTVGVRTTHYNGRQSNTYLSSWWRYDKGQAYLGALGIDVFVLIGVIVWMVRWMLNPANSNNAYNYEYNRGTAV</sequence>
<organism evidence="2 3">
    <name type="scientific">Folsomia candida</name>
    <name type="common">Springtail</name>
    <dbReference type="NCBI Taxonomy" id="158441"/>
    <lineage>
        <taxon>Eukaryota</taxon>
        <taxon>Metazoa</taxon>
        <taxon>Ecdysozoa</taxon>
        <taxon>Arthropoda</taxon>
        <taxon>Hexapoda</taxon>
        <taxon>Collembola</taxon>
        <taxon>Entomobryomorpha</taxon>
        <taxon>Isotomoidea</taxon>
        <taxon>Isotomidae</taxon>
        <taxon>Proisotominae</taxon>
        <taxon>Folsomia</taxon>
    </lineage>
</organism>